<dbReference type="RefSeq" id="WP_255888747.1">
    <property type="nucleotide sequence ID" value="NZ_JAFMZM010000001.1"/>
</dbReference>
<dbReference type="CDD" id="cd06225">
    <property type="entry name" value="HAMP"/>
    <property type="match status" value="1"/>
</dbReference>
<comment type="caution">
    <text evidence="14">The sequence shown here is derived from an EMBL/GenBank/DDBJ whole genome shotgun (WGS) entry which is preliminary data.</text>
</comment>
<dbReference type="InterPro" id="IPR050428">
    <property type="entry name" value="TCS_sensor_his_kinase"/>
</dbReference>
<dbReference type="CDD" id="cd00082">
    <property type="entry name" value="HisKA"/>
    <property type="match status" value="1"/>
</dbReference>
<feature type="domain" description="HAMP" evidence="13">
    <location>
        <begin position="148"/>
        <end position="200"/>
    </location>
</feature>
<dbReference type="SMART" id="SM00388">
    <property type="entry name" value="HisKA"/>
    <property type="match status" value="1"/>
</dbReference>
<organism evidence="14 15">
    <name type="scientific">Nocardioides astragali</name>
    <dbReference type="NCBI Taxonomy" id="1776736"/>
    <lineage>
        <taxon>Bacteria</taxon>
        <taxon>Bacillati</taxon>
        <taxon>Actinomycetota</taxon>
        <taxon>Actinomycetes</taxon>
        <taxon>Propionibacteriales</taxon>
        <taxon>Nocardioidaceae</taxon>
        <taxon>Nocardioides</taxon>
    </lineage>
</organism>
<evidence type="ECO:0000256" key="8">
    <source>
        <dbReference type="ARBA" id="ARBA00022989"/>
    </source>
</evidence>
<evidence type="ECO:0000256" key="6">
    <source>
        <dbReference type="ARBA" id="ARBA00022692"/>
    </source>
</evidence>
<evidence type="ECO:0000256" key="7">
    <source>
        <dbReference type="ARBA" id="ARBA00022777"/>
    </source>
</evidence>
<dbReference type="SUPFAM" id="SSF158472">
    <property type="entry name" value="HAMP domain-like"/>
    <property type="match status" value="1"/>
</dbReference>
<dbReference type="SUPFAM" id="SSF47384">
    <property type="entry name" value="Homodimeric domain of signal transducing histidine kinase"/>
    <property type="match status" value="1"/>
</dbReference>
<reference evidence="15" key="1">
    <citation type="journal article" date="2019" name="Int. J. Syst. Evol. Microbiol.">
        <title>The Global Catalogue of Microorganisms (GCM) 10K type strain sequencing project: providing services to taxonomists for standard genome sequencing and annotation.</title>
        <authorList>
            <consortium name="The Broad Institute Genomics Platform"/>
            <consortium name="The Broad Institute Genome Sequencing Center for Infectious Disease"/>
            <person name="Wu L."/>
            <person name="Ma J."/>
        </authorList>
    </citation>
    <scope>NUCLEOTIDE SEQUENCE [LARGE SCALE GENOMIC DNA]</scope>
    <source>
        <strain evidence="15">FCH27</strain>
    </source>
</reference>
<evidence type="ECO:0000259" key="13">
    <source>
        <dbReference type="PROSITE" id="PS50885"/>
    </source>
</evidence>
<keyword evidence="9" id="KW-0902">Two-component regulatory system</keyword>
<dbReference type="InterPro" id="IPR005467">
    <property type="entry name" value="His_kinase_dom"/>
</dbReference>
<dbReference type="SMART" id="SM00304">
    <property type="entry name" value="HAMP"/>
    <property type="match status" value="1"/>
</dbReference>
<dbReference type="Pfam" id="PF00672">
    <property type="entry name" value="HAMP"/>
    <property type="match status" value="1"/>
</dbReference>
<dbReference type="InterPro" id="IPR003660">
    <property type="entry name" value="HAMP_dom"/>
</dbReference>
<dbReference type="Pfam" id="PF00512">
    <property type="entry name" value="HisKA"/>
    <property type="match status" value="1"/>
</dbReference>
<dbReference type="PANTHER" id="PTHR45436">
    <property type="entry name" value="SENSOR HISTIDINE KINASE YKOH"/>
    <property type="match status" value="1"/>
</dbReference>
<evidence type="ECO:0000256" key="1">
    <source>
        <dbReference type="ARBA" id="ARBA00000085"/>
    </source>
</evidence>
<dbReference type="SMART" id="SM00387">
    <property type="entry name" value="HATPase_c"/>
    <property type="match status" value="1"/>
</dbReference>
<proteinExistence type="predicted"/>
<evidence type="ECO:0000256" key="2">
    <source>
        <dbReference type="ARBA" id="ARBA00004236"/>
    </source>
</evidence>
<dbReference type="InterPro" id="IPR036097">
    <property type="entry name" value="HisK_dim/P_sf"/>
</dbReference>
<keyword evidence="8 11" id="KW-1133">Transmembrane helix</keyword>
<evidence type="ECO:0000256" key="5">
    <source>
        <dbReference type="ARBA" id="ARBA00022679"/>
    </source>
</evidence>
<evidence type="ECO:0000256" key="3">
    <source>
        <dbReference type="ARBA" id="ARBA00012438"/>
    </source>
</evidence>
<evidence type="ECO:0000313" key="14">
    <source>
        <dbReference type="EMBL" id="MFC7360724.1"/>
    </source>
</evidence>
<keyword evidence="15" id="KW-1185">Reference proteome</keyword>
<sequence length="426" mass="44437">MIRRLSVAYVVLVAAALLAFKVPLAIPVSEHVRDDTEATVQRDATAMALLLANGDEASRGSLATTIRAYERETPGRVEVLPTWSGGTRAQWDDVALVVTVPASTQGAVRISYPTGEIDEEVWEIWAVRALLAGGILAVAAVLGAVAVRRLTRPLRDLHAMAGRLSDGDLTARAPVTGPPEMQTLARALNSGAERLEGLIAAQQVFVADASHQLRTPLTALRLSLDNIADGVDDPTVREDVEQAAGEVVRMGHLVNGLLALARADATPGGTEPVCVPEVIEQRLAVWRPAAAERGIRLAATGSSEGAPLVVAGPGHLDQVLDNVLANALAVSPDGATIRVDLQASQDAVVIEVHDEGPGMTADEKARAFDRFWRGRGLTGRSGSGLGLAIVKQLVTDDGGSVVLDDAPTGGLCVRISSQPASARSGG</sequence>
<keyword evidence="10 11" id="KW-0472">Membrane</keyword>
<dbReference type="SUPFAM" id="SSF55874">
    <property type="entry name" value="ATPase domain of HSP90 chaperone/DNA topoisomerase II/histidine kinase"/>
    <property type="match status" value="1"/>
</dbReference>
<evidence type="ECO:0000259" key="12">
    <source>
        <dbReference type="PROSITE" id="PS50109"/>
    </source>
</evidence>
<dbReference type="EMBL" id="JBHTCH010000014">
    <property type="protein sequence ID" value="MFC7360724.1"/>
    <property type="molecule type" value="Genomic_DNA"/>
</dbReference>
<dbReference type="GO" id="GO:0016301">
    <property type="term" value="F:kinase activity"/>
    <property type="evidence" value="ECO:0007669"/>
    <property type="project" value="UniProtKB-KW"/>
</dbReference>
<dbReference type="InterPro" id="IPR003594">
    <property type="entry name" value="HATPase_dom"/>
</dbReference>
<evidence type="ECO:0000256" key="9">
    <source>
        <dbReference type="ARBA" id="ARBA00023012"/>
    </source>
</evidence>
<feature type="transmembrane region" description="Helical" evidence="11">
    <location>
        <begin position="125"/>
        <end position="147"/>
    </location>
</feature>
<evidence type="ECO:0000313" key="15">
    <source>
        <dbReference type="Proteomes" id="UP001596524"/>
    </source>
</evidence>
<dbReference type="InterPro" id="IPR003661">
    <property type="entry name" value="HisK_dim/P_dom"/>
</dbReference>
<keyword evidence="4" id="KW-0597">Phosphoprotein</keyword>
<dbReference type="PANTHER" id="PTHR45436:SF5">
    <property type="entry name" value="SENSOR HISTIDINE KINASE TRCS"/>
    <property type="match status" value="1"/>
</dbReference>
<dbReference type="PROSITE" id="PS50109">
    <property type="entry name" value="HIS_KIN"/>
    <property type="match status" value="1"/>
</dbReference>
<protein>
    <recommendedName>
        <fullName evidence="3">histidine kinase</fullName>
        <ecNumber evidence="3">2.7.13.3</ecNumber>
    </recommendedName>
</protein>
<dbReference type="Proteomes" id="UP001596524">
    <property type="component" value="Unassembled WGS sequence"/>
</dbReference>
<accession>A0ABW2N4F3</accession>
<evidence type="ECO:0000256" key="4">
    <source>
        <dbReference type="ARBA" id="ARBA00022553"/>
    </source>
</evidence>
<dbReference type="InterPro" id="IPR004358">
    <property type="entry name" value="Sig_transdc_His_kin-like_C"/>
</dbReference>
<dbReference type="InterPro" id="IPR036890">
    <property type="entry name" value="HATPase_C_sf"/>
</dbReference>
<dbReference type="Gene3D" id="1.10.287.130">
    <property type="match status" value="1"/>
</dbReference>
<dbReference type="Gene3D" id="3.30.565.10">
    <property type="entry name" value="Histidine kinase-like ATPase, C-terminal domain"/>
    <property type="match status" value="1"/>
</dbReference>
<feature type="domain" description="Histidine kinase" evidence="12">
    <location>
        <begin position="208"/>
        <end position="421"/>
    </location>
</feature>
<evidence type="ECO:0000256" key="10">
    <source>
        <dbReference type="ARBA" id="ARBA00023136"/>
    </source>
</evidence>
<dbReference type="CDD" id="cd00075">
    <property type="entry name" value="HATPase"/>
    <property type="match status" value="1"/>
</dbReference>
<dbReference type="PROSITE" id="PS50885">
    <property type="entry name" value="HAMP"/>
    <property type="match status" value="1"/>
</dbReference>
<gene>
    <name evidence="14" type="ORF">ACFQO6_10615</name>
</gene>
<name>A0ABW2N4F3_9ACTN</name>
<dbReference type="PRINTS" id="PR00344">
    <property type="entry name" value="BCTRLSENSOR"/>
</dbReference>
<dbReference type="Gene3D" id="6.10.340.10">
    <property type="match status" value="1"/>
</dbReference>
<comment type="catalytic activity">
    <reaction evidence="1">
        <text>ATP + protein L-histidine = ADP + protein N-phospho-L-histidine.</text>
        <dbReference type="EC" id="2.7.13.3"/>
    </reaction>
</comment>
<keyword evidence="7 14" id="KW-0418">Kinase</keyword>
<comment type="subcellular location">
    <subcellularLocation>
        <location evidence="2">Cell membrane</location>
    </subcellularLocation>
</comment>
<keyword evidence="5" id="KW-0808">Transferase</keyword>
<evidence type="ECO:0000256" key="11">
    <source>
        <dbReference type="SAM" id="Phobius"/>
    </source>
</evidence>
<dbReference type="EC" id="2.7.13.3" evidence="3"/>
<keyword evidence="6 11" id="KW-0812">Transmembrane</keyword>
<dbReference type="Pfam" id="PF02518">
    <property type="entry name" value="HATPase_c"/>
    <property type="match status" value="1"/>
</dbReference>